<dbReference type="InterPro" id="IPR008927">
    <property type="entry name" value="6-PGluconate_DH-like_C_sf"/>
</dbReference>
<name>A0A838XB36_9ACTN</name>
<dbReference type="GO" id="GO:0006635">
    <property type="term" value="P:fatty acid beta-oxidation"/>
    <property type="evidence" value="ECO:0007669"/>
    <property type="project" value="TreeGrafter"/>
</dbReference>
<evidence type="ECO:0000256" key="4">
    <source>
        <dbReference type="PIRSR" id="PIRSR000105-1"/>
    </source>
</evidence>
<evidence type="ECO:0000259" key="5">
    <source>
        <dbReference type="Pfam" id="PF00725"/>
    </source>
</evidence>
<keyword evidence="8" id="KW-1185">Reference proteome</keyword>
<accession>A0A838XB36</accession>
<dbReference type="InterPro" id="IPR022694">
    <property type="entry name" value="3-OHacyl-CoA_DH"/>
</dbReference>
<dbReference type="SUPFAM" id="SSF51735">
    <property type="entry name" value="NAD(P)-binding Rossmann-fold domains"/>
    <property type="match status" value="1"/>
</dbReference>
<comment type="similarity">
    <text evidence="2">Belongs to the 3-hydroxyacyl-CoA dehydrogenase family.</text>
</comment>
<dbReference type="AlphaFoldDB" id="A0A838XB36"/>
<dbReference type="Pfam" id="PF02737">
    <property type="entry name" value="3HCDH_N"/>
    <property type="match status" value="1"/>
</dbReference>
<evidence type="ECO:0000259" key="6">
    <source>
        <dbReference type="Pfam" id="PF02737"/>
    </source>
</evidence>
<keyword evidence="3" id="KW-0560">Oxidoreductase</keyword>
<dbReference type="PIRSF" id="PIRSF000105">
    <property type="entry name" value="HCDH"/>
    <property type="match status" value="1"/>
</dbReference>
<sequence length="319" mass="34346">MGPSHHAPSKRLRRLTRRPLRSKVRNPSSLPGGRVTIERIGVVGGGLMGSGIAEVNARAGISVVVVEVTEEAAAAAHGRIETSLQRAVDRGKLTEQDRDVTLEAIKVTTDLDDLADRQLVVEAASEKESIKLDLFTRIGRILQDPDAILASNTSSIPIVKLGAASGRADRVMGVHFFNPAPVMKLVELIPSLTTSDKTLDRMRSYVSETLGKQPIDATDRAGFIVNSLLVPYLLSAIRMYEAGYASAKDIDNGMVLGCGHPMGPLALSDLIGLDTIKAIGESMYEEFKEPLYSPPPLLDRMVDAGLMGKKSGQGFYPYP</sequence>
<dbReference type="Gene3D" id="3.40.50.720">
    <property type="entry name" value="NAD(P)-binding Rossmann-like Domain"/>
    <property type="match status" value="1"/>
</dbReference>
<gene>
    <name evidence="7" type="ORF">H1W00_04625</name>
</gene>
<dbReference type="Pfam" id="PF00725">
    <property type="entry name" value="3HCDH"/>
    <property type="match status" value="1"/>
</dbReference>
<dbReference type="Proteomes" id="UP000550354">
    <property type="component" value="Unassembled WGS sequence"/>
</dbReference>
<dbReference type="GO" id="GO:0008691">
    <property type="term" value="F:3-hydroxybutyryl-CoA dehydrogenase activity"/>
    <property type="evidence" value="ECO:0007669"/>
    <property type="project" value="TreeGrafter"/>
</dbReference>
<dbReference type="InterPro" id="IPR036291">
    <property type="entry name" value="NAD(P)-bd_dom_sf"/>
</dbReference>
<dbReference type="InterPro" id="IPR006176">
    <property type="entry name" value="3-OHacyl-CoA_DH_NAD-bd"/>
</dbReference>
<dbReference type="EMBL" id="JACEOG010000001">
    <property type="protein sequence ID" value="MBA4607755.1"/>
    <property type="molecule type" value="Genomic_DNA"/>
</dbReference>
<feature type="site" description="Important for catalytic activity" evidence="4">
    <location>
        <position position="175"/>
    </location>
</feature>
<dbReference type="PANTHER" id="PTHR48075">
    <property type="entry name" value="3-HYDROXYACYL-COA DEHYDROGENASE FAMILY PROTEIN"/>
    <property type="match status" value="1"/>
</dbReference>
<proteinExistence type="inferred from homology"/>
<evidence type="ECO:0000313" key="8">
    <source>
        <dbReference type="Proteomes" id="UP000550354"/>
    </source>
</evidence>
<evidence type="ECO:0000256" key="3">
    <source>
        <dbReference type="ARBA" id="ARBA00023002"/>
    </source>
</evidence>
<feature type="domain" description="3-hydroxyacyl-CoA dehydrogenase NAD binding" evidence="6">
    <location>
        <begin position="40"/>
        <end position="219"/>
    </location>
</feature>
<feature type="domain" description="3-hydroxyacyl-CoA dehydrogenase C-terminal" evidence="5">
    <location>
        <begin position="222"/>
        <end position="318"/>
    </location>
</feature>
<dbReference type="FunFam" id="3.40.50.720:FF:000009">
    <property type="entry name" value="Fatty oxidation complex, alpha subunit"/>
    <property type="match status" value="1"/>
</dbReference>
<organism evidence="7 8">
    <name type="scientific">Aeromicrobium phoceense</name>
    <dbReference type="NCBI Taxonomy" id="2754045"/>
    <lineage>
        <taxon>Bacteria</taxon>
        <taxon>Bacillati</taxon>
        <taxon>Actinomycetota</taxon>
        <taxon>Actinomycetes</taxon>
        <taxon>Propionibacteriales</taxon>
        <taxon>Nocardioidaceae</taxon>
        <taxon>Aeromicrobium</taxon>
    </lineage>
</organism>
<comment type="caution">
    <text evidence="7">The sequence shown here is derived from an EMBL/GenBank/DDBJ whole genome shotgun (WGS) entry which is preliminary data.</text>
</comment>
<dbReference type="PANTHER" id="PTHR48075:SF9">
    <property type="entry name" value="3-HYDROXYBUTYRYL-COA DEHYDROGENASE"/>
    <property type="match status" value="1"/>
</dbReference>
<protein>
    <submittedName>
        <fullName evidence="7">3-hydroxybutyryl-CoA dehydrogenase</fullName>
    </submittedName>
</protein>
<comment type="pathway">
    <text evidence="1">Lipid metabolism; butanoate metabolism.</text>
</comment>
<dbReference type="InterPro" id="IPR013328">
    <property type="entry name" value="6PGD_dom2"/>
</dbReference>
<dbReference type="GO" id="GO:0070403">
    <property type="term" value="F:NAD+ binding"/>
    <property type="evidence" value="ECO:0007669"/>
    <property type="project" value="InterPro"/>
</dbReference>
<reference evidence="7 8" key="1">
    <citation type="submission" date="2020-07" db="EMBL/GenBank/DDBJ databases">
        <title>Draft genome and description of Aeromicrobium phoceense strain Marseille-Q0843 isolated from healthy skin swab.</title>
        <authorList>
            <person name="Boxberger M."/>
            <person name="La Scola B."/>
        </authorList>
    </citation>
    <scope>NUCLEOTIDE SEQUENCE [LARGE SCALE GENOMIC DNA]</scope>
    <source>
        <strain evidence="7 8">Marseille-Q0843</strain>
    </source>
</reference>
<evidence type="ECO:0000313" key="7">
    <source>
        <dbReference type="EMBL" id="MBA4607755.1"/>
    </source>
</evidence>
<dbReference type="Gene3D" id="1.10.1040.10">
    <property type="entry name" value="N-(1-d-carboxylethyl)-l-norvaline Dehydrogenase, domain 2"/>
    <property type="match status" value="1"/>
</dbReference>
<evidence type="ECO:0000256" key="1">
    <source>
        <dbReference type="ARBA" id="ARBA00005086"/>
    </source>
</evidence>
<dbReference type="NCBIfam" id="NF005875">
    <property type="entry name" value="PRK07819.1"/>
    <property type="match status" value="1"/>
</dbReference>
<evidence type="ECO:0000256" key="2">
    <source>
        <dbReference type="ARBA" id="ARBA00009463"/>
    </source>
</evidence>
<dbReference type="InterPro" id="IPR006108">
    <property type="entry name" value="3HC_DH_C"/>
</dbReference>
<dbReference type="SUPFAM" id="SSF48179">
    <property type="entry name" value="6-phosphogluconate dehydrogenase C-terminal domain-like"/>
    <property type="match status" value="1"/>
</dbReference>